<dbReference type="RefSeq" id="WP_150788458.1">
    <property type="nucleotide sequence ID" value="NZ_CABVJF010000058.1"/>
</dbReference>
<evidence type="ECO:0000313" key="1">
    <source>
        <dbReference type="EMBL" id="VVQ26619.1"/>
    </source>
</evidence>
<name>A0A5E7VUP2_PSEFL</name>
<proteinExistence type="predicted"/>
<dbReference type="OrthoDB" id="7019655at2"/>
<accession>A0A5E7VUP2</accession>
<sequence>MPGSIDVDFHGKQHSDFDLKRIARAMAQGFNKPVTAYLTGAFIKSWTCVGVVFGYEGEDPFGRLSDGRIVQTEDVISAQKEGRFWVLSTACGSRYVLATFRAEGGRKTFLDLLRSANGQ</sequence>
<dbReference type="EMBL" id="CABVJF010000058">
    <property type="protein sequence ID" value="VVQ26619.1"/>
    <property type="molecule type" value="Genomic_DNA"/>
</dbReference>
<dbReference type="Proteomes" id="UP000381378">
    <property type="component" value="Unassembled WGS sequence"/>
</dbReference>
<organism evidence="1 2">
    <name type="scientific">Pseudomonas fluorescens</name>
    <dbReference type="NCBI Taxonomy" id="294"/>
    <lineage>
        <taxon>Bacteria</taxon>
        <taxon>Pseudomonadati</taxon>
        <taxon>Pseudomonadota</taxon>
        <taxon>Gammaproteobacteria</taxon>
        <taxon>Pseudomonadales</taxon>
        <taxon>Pseudomonadaceae</taxon>
        <taxon>Pseudomonas</taxon>
    </lineage>
</organism>
<protein>
    <submittedName>
        <fullName evidence="1">Uncharacterized protein</fullName>
    </submittedName>
</protein>
<evidence type="ECO:0000313" key="2">
    <source>
        <dbReference type="Proteomes" id="UP000381378"/>
    </source>
</evidence>
<reference evidence="1 2" key="1">
    <citation type="submission" date="2019-09" db="EMBL/GenBank/DDBJ databases">
        <authorList>
            <person name="Chandra G."/>
            <person name="Truman W A."/>
        </authorList>
    </citation>
    <scope>NUCLEOTIDE SEQUENCE [LARGE SCALE GENOMIC DNA]</scope>
    <source>
        <strain evidence="1">PS928</strain>
    </source>
</reference>
<dbReference type="AlphaFoldDB" id="A0A5E7VUP2"/>
<gene>
    <name evidence="1" type="ORF">PS928_06787</name>
</gene>